<dbReference type="EMBL" id="BK015888">
    <property type="protein sequence ID" value="DAD71850.1"/>
    <property type="molecule type" value="Genomic_DNA"/>
</dbReference>
<sequence>MAQRKKRYRLYAMGRTRKTEEIAYETRFYRICAGYILLYLTGRKKPEGAVEVSGADMDRLTDGDRLWLADCNTMILAEAAAQAGVTPEAAEKQWVSTLDRLEWELQKERERMKGGGEHGPAN</sequence>
<proteinExistence type="predicted"/>
<name>A0A8S5LPI8_9CAUD</name>
<protein>
    <submittedName>
        <fullName evidence="1">Uncharacterized protein</fullName>
    </submittedName>
</protein>
<evidence type="ECO:0000313" key="1">
    <source>
        <dbReference type="EMBL" id="DAD71850.1"/>
    </source>
</evidence>
<reference evidence="1" key="1">
    <citation type="journal article" date="2021" name="Proc. Natl. Acad. Sci. U.S.A.">
        <title>A Catalog of Tens of Thousands of Viruses from Human Metagenomes Reveals Hidden Associations with Chronic Diseases.</title>
        <authorList>
            <person name="Tisza M.J."/>
            <person name="Buck C.B."/>
        </authorList>
    </citation>
    <scope>NUCLEOTIDE SEQUENCE</scope>
    <source>
        <strain evidence="1">CtoiW10</strain>
    </source>
</reference>
<accession>A0A8S5LPI8</accession>
<organism evidence="1">
    <name type="scientific">Siphoviridae sp. ctoiW10</name>
    <dbReference type="NCBI Taxonomy" id="2827592"/>
    <lineage>
        <taxon>Viruses</taxon>
        <taxon>Duplodnaviria</taxon>
        <taxon>Heunggongvirae</taxon>
        <taxon>Uroviricota</taxon>
        <taxon>Caudoviricetes</taxon>
    </lineage>
</organism>